<reference evidence="1 2" key="1">
    <citation type="submission" date="2018-03" db="EMBL/GenBank/DDBJ databases">
        <title>Pantoea intestinalis SRCM103226 isolated form the mealworm.</title>
        <authorList>
            <person name="Jeong D.-Y."/>
            <person name="Kim J.W."/>
        </authorList>
    </citation>
    <scope>NUCLEOTIDE SEQUENCE [LARGE SCALE GENOMIC DNA]</scope>
    <source>
        <strain evidence="1 2">SRCM103226</strain>
        <plasmid evidence="1 2">unnamed1</plasmid>
    </source>
</reference>
<keyword evidence="1" id="KW-0614">Plasmid</keyword>
<organism evidence="1 2">
    <name type="scientific">Mixta intestinalis</name>
    <dbReference type="NCBI Taxonomy" id="1615494"/>
    <lineage>
        <taxon>Bacteria</taxon>
        <taxon>Pseudomonadati</taxon>
        <taxon>Pseudomonadota</taxon>
        <taxon>Gammaproteobacteria</taxon>
        <taxon>Enterobacterales</taxon>
        <taxon>Erwiniaceae</taxon>
        <taxon>Mixta</taxon>
    </lineage>
</organism>
<accession>A0A6P1Q7A7</accession>
<gene>
    <name evidence="1" type="ORF">C7M51_04435</name>
</gene>
<protein>
    <submittedName>
        <fullName evidence="1">Uncharacterized protein</fullName>
    </submittedName>
</protein>
<geneLocation type="plasmid" evidence="1 2">
    <name>unnamed1</name>
</geneLocation>
<proteinExistence type="predicted"/>
<evidence type="ECO:0000313" key="1">
    <source>
        <dbReference type="EMBL" id="QHM74074.1"/>
    </source>
</evidence>
<sequence>MLMMPGGFNQILSEDYVDKIISILMLFIYWLTNKFDL</sequence>
<name>A0A6P1Q7A7_9GAMM</name>
<dbReference type="Proteomes" id="UP000464053">
    <property type="component" value="Plasmid unnamed1"/>
</dbReference>
<dbReference type="KEGG" id="mint:C7M51_04435"/>
<dbReference type="AlphaFoldDB" id="A0A6P1Q7A7"/>
<evidence type="ECO:0000313" key="2">
    <source>
        <dbReference type="Proteomes" id="UP000464053"/>
    </source>
</evidence>
<dbReference type="EMBL" id="CP028272">
    <property type="protein sequence ID" value="QHM74074.1"/>
    <property type="molecule type" value="Genomic_DNA"/>
</dbReference>
<keyword evidence="2" id="KW-1185">Reference proteome</keyword>